<comment type="caution">
    <text evidence="9">The sequence shown here is derived from an EMBL/GenBank/DDBJ whole genome shotgun (WGS) entry which is preliminary data.</text>
</comment>
<evidence type="ECO:0000256" key="5">
    <source>
        <dbReference type="ARBA" id="ARBA00023136"/>
    </source>
</evidence>
<feature type="compositionally biased region" description="Basic and acidic residues" evidence="7">
    <location>
        <begin position="451"/>
        <end position="465"/>
    </location>
</feature>
<evidence type="ECO:0000256" key="3">
    <source>
        <dbReference type="ARBA" id="ARBA00022475"/>
    </source>
</evidence>
<protein>
    <submittedName>
        <fullName evidence="9">Hyccin isoform X1</fullName>
    </submittedName>
</protein>
<feature type="region of interest" description="Disordered" evidence="7">
    <location>
        <begin position="410"/>
        <end position="466"/>
    </location>
</feature>
<keyword evidence="4" id="KW-0963">Cytoplasm</keyword>
<dbReference type="PANTHER" id="PTHR31220:SF4">
    <property type="entry name" value="HYCCIN"/>
    <property type="match status" value="1"/>
</dbReference>
<dbReference type="PANTHER" id="PTHR31220">
    <property type="entry name" value="HYCCIN RELATED"/>
    <property type="match status" value="1"/>
</dbReference>
<keyword evidence="5" id="KW-0472">Membrane</keyword>
<evidence type="ECO:0000313" key="10">
    <source>
        <dbReference type="Proteomes" id="UP000290572"/>
    </source>
</evidence>
<evidence type="ECO:0007829" key="11">
    <source>
        <dbReference type="PeptideAtlas" id="A0A498LXT8"/>
    </source>
</evidence>
<keyword evidence="11" id="KW-1267">Proteomics identification</keyword>
<feature type="region of interest" description="Disordered" evidence="7">
    <location>
        <begin position="369"/>
        <end position="389"/>
    </location>
</feature>
<name>A0A498LXT8_LABRO</name>
<evidence type="ECO:0000313" key="9">
    <source>
        <dbReference type="EMBL" id="RXN13349.1"/>
    </source>
</evidence>
<evidence type="ECO:0000256" key="1">
    <source>
        <dbReference type="ARBA" id="ARBA00004236"/>
    </source>
</evidence>
<sequence>MLAMDQGVVEEWLSEFKTLPETAVSSYAVSLKEKGSLVPALYKVIRENYSDLLEPVCHQLFEFYRSGEPRLQRFTLQFLPELVWSYLSVTAGRDPHCSGCIEALLLGIYNLEIVDKDGQSKVLSFTIPSLSKPSVYHEPSSIGSLALTEGALANHGLSRVVYSGPHLQRETFTAQNRFEVLTFLLLCYNAALSYMSSSSLQSLCQLSSRVSICGYPRQQVRRYKGISSRLMVTSEFLVQLITGIHFALCNGEVELGWKALDDVLYRAQLELFPEALLVGNAIKSSLHGASLKANKEGTRSIQVEITPTASRISRNAVTSLSIRGHRWKRHESQEDSVDSPDSCPTGPIPEISVTGVGGERLLNGEALRSRTEGEALGGATEVGVDPRDAVDLGSPDELTEIAEVDEGICTQPSAGQSSPPTIVISNSGGAAATAGGGKLSGKGLRRLTGRSSKEKDKDKDKEKDAVTGMDQLTRKQAAVRAMSENLELLSLKRLTLTASQSVPKSGSLSLSRTASAVFSRSFEQVSNVLAAATAGNQPSSRASSPTSNHVAEADDGGVAYLEHISPAHRQRSPTISIHVTSDL</sequence>
<feature type="region of interest" description="Disordered" evidence="7">
    <location>
        <begin position="534"/>
        <end position="557"/>
    </location>
</feature>
<accession>A0A498LXT8</accession>
<evidence type="ECO:0000256" key="2">
    <source>
        <dbReference type="ARBA" id="ARBA00004514"/>
    </source>
</evidence>
<dbReference type="GO" id="GO:0005829">
    <property type="term" value="C:cytosol"/>
    <property type="evidence" value="ECO:0007669"/>
    <property type="project" value="UniProtKB-SubCell"/>
</dbReference>
<dbReference type="GO" id="GO:0005886">
    <property type="term" value="C:plasma membrane"/>
    <property type="evidence" value="ECO:0007669"/>
    <property type="project" value="UniProtKB-SubCell"/>
</dbReference>
<dbReference type="InterPro" id="IPR018619">
    <property type="entry name" value="Hyccin"/>
</dbReference>
<dbReference type="Pfam" id="PF09790">
    <property type="entry name" value="Hyccin"/>
    <property type="match status" value="1"/>
</dbReference>
<comment type="subcellular location">
    <subcellularLocation>
        <location evidence="1">Cell membrane</location>
    </subcellularLocation>
    <subcellularLocation>
        <location evidence="2">Cytoplasm</location>
        <location evidence="2">Cytosol</location>
    </subcellularLocation>
</comment>
<dbReference type="STRING" id="84645.A0A498LXT8"/>
<evidence type="ECO:0000313" key="8">
    <source>
        <dbReference type="EMBL" id="RXN10838.1"/>
    </source>
</evidence>
<feature type="compositionally biased region" description="Polar residues" evidence="7">
    <location>
        <begin position="534"/>
        <end position="549"/>
    </location>
</feature>
<dbReference type="GO" id="GO:0046854">
    <property type="term" value="P:phosphatidylinositol phosphate biosynthetic process"/>
    <property type="evidence" value="ECO:0007669"/>
    <property type="project" value="TreeGrafter"/>
</dbReference>
<dbReference type="Proteomes" id="UP000290572">
    <property type="component" value="Unassembled WGS sequence"/>
</dbReference>
<feature type="compositionally biased region" description="Polar residues" evidence="7">
    <location>
        <begin position="410"/>
        <end position="426"/>
    </location>
</feature>
<feature type="region of interest" description="Disordered" evidence="7">
    <location>
        <begin position="324"/>
        <end position="355"/>
    </location>
</feature>
<proteinExistence type="evidence at protein level"/>
<gene>
    <name evidence="9" type="ORF">ROHU_037214</name>
    <name evidence="8" type="ORF">ROHU_037338</name>
</gene>
<organism evidence="9 10">
    <name type="scientific">Labeo rohita</name>
    <name type="common">Indian major carp</name>
    <name type="synonym">Cyprinus rohita</name>
    <dbReference type="NCBI Taxonomy" id="84645"/>
    <lineage>
        <taxon>Eukaryota</taxon>
        <taxon>Metazoa</taxon>
        <taxon>Chordata</taxon>
        <taxon>Craniata</taxon>
        <taxon>Vertebrata</taxon>
        <taxon>Euteleostomi</taxon>
        <taxon>Actinopterygii</taxon>
        <taxon>Neopterygii</taxon>
        <taxon>Teleostei</taxon>
        <taxon>Ostariophysi</taxon>
        <taxon>Cypriniformes</taxon>
        <taxon>Cyprinidae</taxon>
        <taxon>Labeoninae</taxon>
        <taxon>Labeonini</taxon>
        <taxon>Labeo</taxon>
    </lineage>
</organism>
<comment type="similarity">
    <text evidence="6">Belongs to the Hyccin family.</text>
</comment>
<dbReference type="GO" id="GO:0072659">
    <property type="term" value="P:protein localization to plasma membrane"/>
    <property type="evidence" value="ECO:0007669"/>
    <property type="project" value="TreeGrafter"/>
</dbReference>
<evidence type="ECO:0000256" key="4">
    <source>
        <dbReference type="ARBA" id="ARBA00022490"/>
    </source>
</evidence>
<dbReference type="AlphaFoldDB" id="A0A498LXT8"/>
<reference evidence="9 10" key="1">
    <citation type="submission" date="2018-03" db="EMBL/GenBank/DDBJ databases">
        <title>Draft genome sequence of Rohu Carp (Labeo rohita).</title>
        <authorList>
            <person name="Das P."/>
            <person name="Kushwaha B."/>
            <person name="Joshi C.G."/>
            <person name="Kumar D."/>
            <person name="Nagpure N.S."/>
            <person name="Sahoo L."/>
            <person name="Das S.P."/>
            <person name="Bit A."/>
            <person name="Patnaik S."/>
            <person name="Meher P.K."/>
            <person name="Jayasankar P."/>
            <person name="Koringa P.G."/>
            <person name="Patel N.V."/>
            <person name="Hinsu A.T."/>
            <person name="Kumar R."/>
            <person name="Pandey M."/>
            <person name="Agarwal S."/>
            <person name="Srivastava S."/>
            <person name="Singh M."/>
            <person name="Iquebal M.A."/>
            <person name="Jaiswal S."/>
            <person name="Angadi U.B."/>
            <person name="Kumar N."/>
            <person name="Raza M."/>
            <person name="Shah T.M."/>
            <person name="Rai A."/>
            <person name="Jena J.K."/>
        </authorList>
    </citation>
    <scope>NUCLEOTIDE SEQUENCE [LARGE SCALE GENOMIC DNA]</scope>
    <source>
        <strain evidence="9">DASCIFA01</strain>
        <tissue evidence="9">Testis</tissue>
    </source>
</reference>
<keyword evidence="3" id="KW-1003">Cell membrane</keyword>
<dbReference type="EMBL" id="QBIY01013173">
    <property type="protein sequence ID" value="RXN10838.1"/>
    <property type="molecule type" value="Genomic_DNA"/>
</dbReference>
<keyword evidence="10" id="KW-1185">Reference proteome</keyword>
<evidence type="ECO:0000256" key="7">
    <source>
        <dbReference type="SAM" id="MobiDB-lite"/>
    </source>
</evidence>
<dbReference type="EMBL" id="QBIY01012990">
    <property type="protein sequence ID" value="RXN13349.1"/>
    <property type="molecule type" value="Genomic_DNA"/>
</dbReference>
<evidence type="ECO:0000256" key="6">
    <source>
        <dbReference type="ARBA" id="ARBA00034482"/>
    </source>
</evidence>